<feature type="transmembrane region" description="Helical" evidence="2">
    <location>
        <begin position="534"/>
        <end position="556"/>
    </location>
</feature>
<sequence>MPSQEHNLVGERQATNSVQDLDNQVTDSVSNKDVEMSESRITTEEKNDNTPQKDSPIKNQHNQTRDTNVQNTEPMDWTPTKSDGSLPSPVRSRSRSGSESPSSNKSVAVNLIPLTDSISFTPKYLSFTPDQEMKVGRVSGSRNQKEARADNGVFICDVMSREHAVLKEKNGKILIKDTKSTHGTFVNSTRLGDGSQDSEWRELHHGDVITFGHSVRRNQNLYKHLSACVFYPKGKKDTQSIPNSPNGNSVHTIDSPKNKTDRLEGQASSAAVTNIARTQNPSIESSAQFTSLNNKAGKTVEIQSNNIAPKVGDDQVTSVNDASASDNGKKGSTESKSREVGNTESSVEVNRVDETVTTTSANVAQNVSVKQTKNISAVKLDKREITTIANKTEGHPLKDEIVPSDDFHKVNEHKPVTPAITPDPSPVEAPIDDPVNNSQKTSAVTTSINEKVSSQALVETKPRIPFIDSNDVVHYVSNGEGPSHANEPQIIASISFRKRKFEELDEQDQEQMDVMNRRIAELEERASKRRRWELITSTVVGMVAGVVSLGVGAYMLGN</sequence>
<evidence type="ECO:0000259" key="3">
    <source>
        <dbReference type="PROSITE" id="PS50006"/>
    </source>
</evidence>
<organism evidence="4 5">
    <name type="scientific">Gigaspora margarita</name>
    <dbReference type="NCBI Taxonomy" id="4874"/>
    <lineage>
        <taxon>Eukaryota</taxon>
        <taxon>Fungi</taxon>
        <taxon>Fungi incertae sedis</taxon>
        <taxon>Mucoromycota</taxon>
        <taxon>Glomeromycotina</taxon>
        <taxon>Glomeromycetes</taxon>
        <taxon>Diversisporales</taxon>
        <taxon>Gigasporaceae</taxon>
        <taxon>Gigaspora</taxon>
    </lineage>
</organism>
<dbReference type="CDD" id="cd22685">
    <property type="entry name" value="FHA_TCF19"/>
    <property type="match status" value="1"/>
</dbReference>
<dbReference type="InterPro" id="IPR051176">
    <property type="entry name" value="Cent_Immune-Sig_Mod"/>
</dbReference>
<dbReference type="InterPro" id="IPR000253">
    <property type="entry name" value="FHA_dom"/>
</dbReference>
<dbReference type="InterPro" id="IPR008984">
    <property type="entry name" value="SMAD_FHA_dom_sf"/>
</dbReference>
<keyword evidence="2" id="KW-0472">Membrane</keyword>
<feature type="compositionally biased region" description="Basic and acidic residues" evidence="1">
    <location>
        <begin position="327"/>
        <end position="341"/>
    </location>
</feature>
<proteinExistence type="predicted"/>
<dbReference type="SMART" id="SM00240">
    <property type="entry name" value="FHA"/>
    <property type="match status" value="1"/>
</dbReference>
<name>A0A8H4AAI4_GIGMA</name>
<dbReference type="OrthoDB" id="687730at2759"/>
<dbReference type="Gene3D" id="2.60.200.20">
    <property type="match status" value="1"/>
</dbReference>
<keyword evidence="5" id="KW-1185">Reference proteome</keyword>
<evidence type="ECO:0000313" key="4">
    <source>
        <dbReference type="EMBL" id="KAF0466795.1"/>
    </source>
</evidence>
<dbReference type="EMBL" id="WTPW01000960">
    <property type="protein sequence ID" value="KAF0466795.1"/>
    <property type="molecule type" value="Genomic_DNA"/>
</dbReference>
<feature type="compositionally biased region" description="Basic and acidic residues" evidence="1">
    <location>
        <begin position="30"/>
        <end position="48"/>
    </location>
</feature>
<dbReference type="PROSITE" id="PS50006">
    <property type="entry name" value="FHA_DOMAIN"/>
    <property type="match status" value="1"/>
</dbReference>
<feature type="region of interest" description="Disordered" evidence="1">
    <location>
        <begin position="236"/>
        <end position="269"/>
    </location>
</feature>
<evidence type="ECO:0000313" key="5">
    <source>
        <dbReference type="Proteomes" id="UP000439903"/>
    </source>
</evidence>
<gene>
    <name evidence="4" type="ORF">F8M41_026086</name>
</gene>
<feature type="compositionally biased region" description="Polar residues" evidence="1">
    <location>
        <begin position="239"/>
        <end position="252"/>
    </location>
</feature>
<feature type="region of interest" description="Disordered" evidence="1">
    <location>
        <begin position="305"/>
        <end position="348"/>
    </location>
</feature>
<feature type="compositionally biased region" description="Polar residues" evidence="1">
    <location>
        <begin position="49"/>
        <end position="83"/>
    </location>
</feature>
<dbReference type="SUPFAM" id="SSF49879">
    <property type="entry name" value="SMAD/FHA domain"/>
    <property type="match status" value="1"/>
</dbReference>
<keyword evidence="2" id="KW-0812">Transmembrane</keyword>
<reference evidence="4 5" key="1">
    <citation type="journal article" date="2019" name="Environ. Microbiol.">
        <title>At the nexus of three kingdoms: the genome of the mycorrhizal fungus Gigaspora margarita provides insights into plant, endobacterial and fungal interactions.</title>
        <authorList>
            <person name="Venice F."/>
            <person name="Ghignone S."/>
            <person name="Salvioli di Fossalunga A."/>
            <person name="Amselem J."/>
            <person name="Novero M."/>
            <person name="Xianan X."/>
            <person name="Sedzielewska Toro K."/>
            <person name="Morin E."/>
            <person name="Lipzen A."/>
            <person name="Grigoriev I.V."/>
            <person name="Henrissat B."/>
            <person name="Martin F.M."/>
            <person name="Bonfante P."/>
        </authorList>
    </citation>
    <scope>NUCLEOTIDE SEQUENCE [LARGE SCALE GENOMIC DNA]</scope>
    <source>
        <strain evidence="4 5">BEG34</strain>
    </source>
</reference>
<feature type="domain" description="FHA" evidence="3">
    <location>
        <begin position="133"/>
        <end position="191"/>
    </location>
</feature>
<dbReference type="PANTHER" id="PTHR15715">
    <property type="entry name" value="CENTROSOMAL PROTEIN OF 170 KDA"/>
    <property type="match status" value="1"/>
</dbReference>
<dbReference type="PANTHER" id="PTHR15715:SF37">
    <property type="entry name" value="LD47843P"/>
    <property type="match status" value="1"/>
</dbReference>
<comment type="caution">
    <text evidence="4">The sequence shown here is derived from an EMBL/GenBank/DDBJ whole genome shotgun (WGS) entry which is preliminary data.</text>
</comment>
<keyword evidence="2" id="KW-1133">Transmembrane helix</keyword>
<feature type="compositionally biased region" description="Polar residues" evidence="1">
    <location>
        <begin position="315"/>
        <end position="326"/>
    </location>
</feature>
<feature type="region of interest" description="Disordered" evidence="1">
    <location>
        <begin position="1"/>
        <end position="105"/>
    </location>
</feature>
<dbReference type="Pfam" id="PF00498">
    <property type="entry name" value="FHA"/>
    <property type="match status" value="1"/>
</dbReference>
<protein>
    <submittedName>
        <fullName evidence="4">Sarcolemmal membrane-associated protein isoform X1</fullName>
    </submittedName>
</protein>
<accession>A0A8H4AAI4</accession>
<feature type="compositionally biased region" description="Polar residues" evidence="1">
    <location>
        <begin position="13"/>
        <end position="29"/>
    </location>
</feature>
<dbReference type="AlphaFoldDB" id="A0A8H4AAI4"/>
<evidence type="ECO:0000256" key="2">
    <source>
        <dbReference type="SAM" id="Phobius"/>
    </source>
</evidence>
<feature type="compositionally biased region" description="Basic and acidic residues" evidence="1">
    <location>
        <begin position="254"/>
        <end position="264"/>
    </location>
</feature>
<feature type="compositionally biased region" description="Low complexity" evidence="1">
    <location>
        <begin position="85"/>
        <end position="105"/>
    </location>
</feature>
<dbReference type="Proteomes" id="UP000439903">
    <property type="component" value="Unassembled WGS sequence"/>
</dbReference>
<evidence type="ECO:0000256" key="1">
    <source>
        <dbReference type="SAM" id="MobiDB-lite"/>
    </source>
</evidence>